<feature type="transmembrane region" description="Helical" evidence="2">
    <location>
        <begin position="85"/>
        <end position="108"/>
    </location>
</feature>
<keyword evidence="2" id="KW-0812">Transmembrane</keyword>
<dbReference type="Proteomes" id="UP000663862">
    <property type="component" value="Unassembled WGS sequence"/>
</dbReference>
<dbReference type="AlphaFoldDB" id="A0A821FGM9"/>
<evidence type="ECO:0000256" key="2">
    <source>
        <dbReference type="SAM" id="Phobius"/>
    </source>
</evidence>
<proteinExistence type="predicted"/>
<reference evidence="3" key="1">
    <citation type="submission" date="2021-02" db="EMBL/GenBank/DDBJ databases">
        <authorList>
            <person name="Nowell W R."/>
        </authorList>
    </citation>
    <scope>NUCLEOTIDE SEQUENCE</scope>
</reference>
<comment type="caution">
    <text evidence="3">The sequence shown here is derived from an EMBL/GenBank/DDBJ whole genome shotgun (WGS) entry which is preliminary data.</text>
</comment>
<evidence type="ECO:0000313" key="4">
    <source>
        <dbReference type="Proteomes" id="UP000663862"/>
    </source>
</evidence>
<organism evidence="3 4">
    <name type="scientific">Rotaria socialis</name>
    <dbReference type="NCBI Taxonomy" id="392032"/>
    <lineage>
        <taxon>Eukaryota</taxon>
        <taxon>Metazoa</taxon>
        <taxon>Spiralia</taxon>
        <taxon>Gnathifera</taxon>
        <taxon>Rotifera</taxon>
        <taxon>Eurotatoria</taxon>
        <taxon>Bdelloidea</taxon>
        <taxon>Philodinida</taxon>
        <taxon>Philodinidae</taxon>
        <taxon>Rotaria</taxon>
    </lineage>
</organism>
<keyword evidence="2" id="KW-1133">Transmembrane helix</keyword>
<dbReference type="EMBL" id="CAJOBQ010005050">
    <property type="protein sequence ID" value="CAF4649064.1"/>
    <property type="molecule type" value="Genomic_DNA"/>
</dbReference>
<name>A0A821FGM9_9BILA</name>
<feature type="non-terminal residue" evidence="3">
    <location>
        <position position="1"/>
    </location>
</feature>
<keyword evidence="2" id="KW-0472">Membrane</keyword>
<gene>
    <name evidence="3" type="ORF">TSG867_LOCUS30663</name>
</gene>
<feature type="region of interest" description="Disordered" evidence="1">
    <location>
        <begin position="45"/>
        <end position="64"/>
    </location>
</feature>
<evidence type="ECO:0000256" key="1">
    <source>
        <dbReference type="SAM" id="MobiDB-lite"/>
    </source>
</evidence>
<protein>
    <submittedName>
        <fullName evidence="3">Uncharacterized protein</fullName>
    </submittedName>
</protein>
<sequence>YKLIKNQQLSKATTEQAAPKSYLRSIPILNRLRVRPSDYTTAALSSPCTSSSQSDLIASTSKNKQIARSDSQEYFPRESRADDRFFVIASILLPYIAEVAYAFDVFYYHNHQQLDSGYDGLVSSILSVFVYLQYCAPLRSRCLRLFFYHTSLWSLSQIGTLAHVNRGLHVHMPIEQEHLFHFISRLEVILELFIPVFLDVRLVILTRDNVAF</sequence>
<feature type="transmembrane region" description="Helical" evidence="2">
    <location>
        <begin position="120"/>
        <end position="138"/>
    </location>
</feature>
<evidence type="ECO:0000313" key="3">
    <source>
        <dbReference type="EMBL" id="CAF4649064.1"/>
    </source>
</evidence>
<accession>A0A821FGM9</accession>